<dbReference type="VEuPathDB" id="FungiDB:PSTT_02527"/>
<gene>
    <name evidence="2" type="ORF">PSTT_02527</name>
</gene>
<feature type="non-terminal residue" evidence="2">
    <location>
        <position position="390"/>
    </location>
</feature>
<comment type="similarity">
    <text evidence="1">Belongs to the MYG1 family.</text>
</comment>
<evidence type="ECO:0000256" key="1">
    <source>
        <dbReference type="ARBA" id="ARBA00010105"/>
    </source>
</evidence>
<keyword evidence="3" id="KW-1185">Reference proteome</keyword>
<evidence type="ECO:0008006" key="4">
    <source>
        <dbReference type="Google" id="ProtNLM"/>
    </source>
</evidence>
<organism evidence="2 3">
    <name type="scientific">Puccinia striiformis</name>
    <dbReference type="NCBI Taxonomy" id="27350"/>
    <lineage>
        <taxon>Eukaryota</taxon>
        <taxon>Fungi</taxon>
        <taxon>Dikarya</taxon>
        <taxon>Basidiomycota</taxon>
        <taxon>Pucciniomycotina</taxon>
        <taxon>Pucciniomycetes</taxon>
        <taxon>Pucciniales</taxon>
        <taxon>Pucciniaceae</taxon>
        <taxon>Puccinia</taxon>
    </lineage>
</organism>
<proteinExistence type="inferred from homology"/>
<dbReference type="AlphaFoldDB" id="A0A2S4VZL8"/>
<dbReference type="InterPro" id="IPR003226">
    <property type="entry name" value="MYG1_exonuclease"/>
</dbReference>
<dbReference type="PANTHER" id="PTHR11215:SF1">
    <property type="entry name" value="MYG1 EXONUCLEASE"/>
    <property type="match status" value="1"/>
</dbReference>
<dbReference type="GO" id="GO:0005737">
    <property type="term" value="C:cytoplasm"/>
    <property type="evidence" value="ECO:0007669"/>
    <property type="project" value="TreeGrafter"/>
</dbReference>
<dbReference type="PANTHER" id="PTHR11215">
    <property type="entry name" value="METAL DEPENDENT HYDROLASE - RELATED"/>
    <property type="match status" value="1"/>
</dbReference>
<dbReference type="EMBL" id="PKSL01000015">
    <property type="protein sequence ID" value="POW14952.1"/>
    <property type="molecule type" value="Genomic_DNA"/>
</dbReference>
<evidence type="ECO:0000313" key="2">
    <source>
        <dbReference type="EMBL" id="POW14952.1"/>
    </source>
</evidence>
<sequence>FFTTTARIISTLRRTNWWYANLNQNQHLHLTRRFIMASGNEAGSGEIKKPRLESPLIGTHSGTFHADEALAVSLLRSLDKFKSSRLVRTRDPAVLETCDIVVDVGGQYVPERHRYDHHQREFAETYSKDHRTKLSSAGLIYKHFGSEIVASHLGLPADDATVPILVAKLYDGFIEAIDAIDNGIERYEVVDEEGKPTKQAVKLRYQSGTDLSSRISHLNPAWNETSNNTVLDTQFEKASNLAGSEFFSRLDYFSKAWLPGRALVVKALENRFTNQAQDKLGRVLIFDSFCPWKDHLHTLEKTALTEKDERPLYVLYSDESQNWRIQAIPVTPGGFESRKALPESWRGLRDSALSDHIGIPGSVFIHASGFIGGHQSFDGALQMAKKALDA</sequence>
<comment type="caution">
    <text evidence="2">The sequence shown here is derived from an EMBL/GenBank/DDBJ whole genome shotgun (WGS) entry which is preliminary data.</text>
</comment>
<protein>
    <recommendedName>
        <fullName evidence="4">Metal-dependent protein hydrolase</fullName>
    </recommendedName>
</protein>
<dbReference type="VEuPathDB" id="FungiDB:PSHT_07255"/>
<reference evidence="2" key="1">
    <citation type="submission" date="2017-12" db="EMBL/GenBank/DDBJ databases">
        <title>Gene loss provides genomic basis for host adaptation in cereal stripe rust fungi.</title>
        <authorList>
            <person name="Xia C."/>
        </authorList>
    </citation>
    <scope>NUCLEOTIDE SEQUENCE [LARGE SCALE GENOMIC DNA]</scope>
    <source>
        <strain evidence="2">93-210</strain>
    </source>
</reference>
<dbReference type="Pfam" id="PF03690">
    <property type="entry name" value="MYG1_exonuc"/>
    <property type="match status" value="1"/>
</dbReference>
<accession>A0A2S4VZL8</accession>
<name>A0A2S4VZL8_9BASI</name>
<dbReference type="GO" id="GO:0005634">
    <property type="term" value="C:nucleus"/>
    <property type="evidence" value="ECO:0007669"/>
    <property type="project" value="TreeGrafter"/>
</dbReference>
<feature type="non-terminal residue" evidence="2">
    <location>
        <position position="1"/>
    </location>
</feature>
<dbReference type="Proteomes" id="UP000239156">
    <property type="component" value="Unassembled WGS sequence"/>
</dbReference>
<evidence type="ECO:0000313" key="3">
    <source>
        <dbReference type="Proteomes" id="UP000239156"/>
    </source>
</evidence>